<dbReference type="SMART" id="SM00408">
    <property type="entry name" value="IGc2"/>
    <property type="match status" value="2"/>
</dbReference>
<evidence type="ECO:0000259" key="3">
    <source>
        <dbReference type="PROSITE" id="PS50835"/>
    </source>
</evidence>
<evidence type="ECO:0000313" key="5">
    <source>
        <dbReference type="Proteomes" id="UP000005408"/>
    </source>
</evidence>
<name>A0A8W8I833_MAGGI</name>
<sequence length="359" mass="40672">MFQYKTQSSLIFYFEVLFFIFGGSRTANLPPVITSTFEAAYFVPISHSFPFILKCKAQNGNISYRWFKDNDKLHTNDRVVVNEQSGDITFRNLIKKDFGLYYCVAENKHGSSVSSFVEILEAALGVFRGITNKTIACQMFHHCKISCSNQPNCQPINKCKFEWKSGKATEHTIITNKNIAIDSEEQNSTAISQAIWKNNPKAVIGENATLQCIFSGSPVPNIQWLSISGSMITSNSKYVIKQYGRELFIRNVTFDDDGFYRFVADGNLTNNIYLNVTGAARMRGTQCEEMEKRAKVLIIYRTRLERLLGQSESSPADFNLAQCEILCYGISGGRAESLLQDQDLQNCIISFKLVVFYYN</sequence>
<dbReference type="PANTHER" id="PTHR45080">
    <property type="entry name" value="CONTACTIN 5"/>
    <property type="match status" value="1"/>
</dbReference>
<dbReference type="Proteomes" id="UP000005408">
    <property type="component" value="Unassembled WGS sequence"/>
</dbReference>
<dbReference type="AlphaFoldDB" id="A0A8W8I833"/>
<dbReference type="InterPro" id="IPR036179">
    <property type="entry name" value="Ig-like_dom_sf"/>
</dbReference>
<dbReference type="GO" id="GO:0005886">
    <property type="term" value="C:plasma membrane"/>
    <property type="evidence" value="ECO:0007669"/>
    <property type="project" value="TreeGrafter"/>
</dbReference>
<dbReference type="GO" id="GO:0050808">
    <property type="term" value="P:synapse organization"/>
    <property type="evidence" value="ECO:0007669"/>
    <property type="project" value="TreeGrafter"/>
</dbReference>
<organism evidence="4 5">
    <name type="scientific">Magallana gigas</name>
    <name type="common">Pacific oyster</name>
    <name type="synonym">Crassostrea gigas</name>
    <dbReference type="NCBI Taxonomy" id="29159"/>
    <lineage>
        <taxon>Eukaryota</taxon>
        <taxon>Metazoa</taxon>
        <taxon>Spiralia</taxon>
        <taxon>Lophotrochozoa</taxon>
        <taxon>Mollusca</taxon>
        <taxon>Bivalvia</taxon>
        <taxon>Autobranchia</taxon>
        <taxon>Pteriomorphia</taxon>
        <taxon>Ostreida</taxon>
        <taxon>Ostreoidea</taxon>
        <taxon>Ostreidae</taxon>
        <taxon>Magallana</taxon>
    </lineage>
</organism>
<keyword evidence="2" id="KW-1015">Disulfide bond</keyword>
<dbReference type="InterPro" id="IPR007110">
    <property type="entry name" value="Ig-like_dom"/>
</dbReference>
<dbReference type="InterPro" id="IPR013098">
    <property type="entry name" value="Ig_I-set"/>
</dbReference>
<dbReference type="InterPro" id="IPR050958">
    <property type="entry name" value="Cell_Adh-Cytoskel_Orgn"/>
</dbReference>
<dbReference type="PROSITE" id="PS50835">
    <property type="entry name" value="IG_LIKE"/>
    <property type="match status" value="2"/>
</dbReference>
<accession>A0A8W8I833</accession>
<proteinExistence type="predicted"/>
<dbReference type="GO" id="GO:0007156">
    <property type="term" value="P:homophilic cell adhesion via plasma membrane adhesion molecules"/>
    <property type="evidence" value="ECO:0007669"/>
    <property type="project" value="TreeGrafter"/>
</dbReference>
<dbReference type="GO" id="GO:0008046">
    <property type="term" value="F:axon guidance receptor activity"/>
    <property type="evidence" value="ECO:0007669"/>
    <property type="project" value="TreeGrafter"/>
</dbReference>
<dbReference type="InterPro" id="IPR003598">
    <property type="entry name" value="Ig_sub2"/>
</dbReference>
<dbReference type="Gene3D" id="2.60.40.10">
    <property type="entry name" value="Immunoglobulins"/>
    <property type="match status" value="2"/>
</dbReference>
<evidence type="ECO:0000256" key="1">
    <source>
        <dbReference type="ARBA" id="ARBA00022729"/>
    </source>
</evidence>
<dbReference type="GO" id="GO:0030424">
    <property type="term" value="C:axon"/>
    <property type="evidence" value="ECO:0007669"/>
    <property type="project" value="TreeGrafter"/>
</dbReference>
<dbReference type="InterPro" id="IPR013783">
    <property type="entry name" value="Ig-like_fold"/>
</dbReference>
<dbReference type="PANTHER" id="PTHR45080:SF8">
    <property type="entry name" value="IG-LIKE DOMAIN-CONTAINING PROTEIN"/>
    <property type="match status" value="1"/>
</dbReference>
<dbReference type="InterPro" id="IPR003599">
    <property type="entry name" value="Ig_sub"/>
</dbReference>
<dbReference type="EnsemblMetazoa" id="G12852.1">
    <property type="protein sequence ID" value="G12852.1:cds"/>
    <property type="gene ID" value="G12852"/>
</dbReference>
<reference evidence="4" key="1">
    <citation type="submission" date="2022-08" db="UniProtKB">
        <authorList>
            <consortium name="EnsemblMetazoa"/>
        </authorList>
    </citation>
    <scope>IDENTIFICATION</scope>
    <source>
        <strain evidence="4">05x7-T-G4-1.051#20</strain>
    </source>
</reference>
<dbReference type="SMART" id="SM00409">
    <property type="entry name" value="IG"/>
    <property type="match status" value="2"/>
</dbReference>
<dbReference type="GO" id="GO:0043025">
    <property type="term" value="C:neuronal cell body"/>
    <property type="evidence" value="ECO:0007669"/>
    <property type="project" value="TreeGrafter"/>
</dbReference>
<keyword evidence="5" id="KW-1185">Reference proteome</keyword>
<keyword evidence="1" id="KW-0732">Signal</keyword>
<evidence type="ECO:0000313" key="4">
    <source>
        <dbReference type="EnsemblMetazoa" id="G12852.1:cds"/>
    </source>
</evidence>
<feature type="domain" description="Ig-like" evidence="3">
    <location>
        <begin position="30"/>
        <end position="114"/>
    </location>
</feature>
<evidence type="ECO:0000256" key="2">
    <source>
        <dbReference type="ARBA" id="ARBA00023157"/>
    </source>
</evidence>
<dbReference type="Pfam" id="PF07679">
    <property type="entry name" value="I-set"/>
    <property type="match status" value="1"/>
</dbReference>
<dbReference type="Pfam" id="PF13927">
    <property type="entry name" value="Ig_3"/>
    <property type="match status" value="1"/>
</dbReference>
<protein>
    <recommendedName>
        <fullName evidence="3">Ig-like domain-containing protein</fullName>
    </recommendedName>
</protein>
<dbReference type="SUPFAM" id="SSF48726">
    <property type="entry name" value="Immunoglobulin"/>
    <property type="match status" value="2"/>
</dbReference>
<feature type="domain" description="Ig-like" evidence="3">
    <location>
        <begin position="205"/>
        <end position="277"/>
    </location>
</feature>